<dbReference type="InterPro" id="IPR007995">
    <property type="entry name" value="DUF742"/>
</dbReference>
<sequence length="136" mass="14530">MDAPGWRGPGDDPLSTPQAKSGRDRLIRPYAVTGGRTAPRMQLALEALVSSATFASVDPATLSTLSTEYQAIISLSRQVRSVAELSALLRMPLGVTRVLIADMAAEGLVQIHQPSLDAGKPDLNLLERVLSGLRRL</sequence>
<dbReference type="RefSeq" id="WP_344888251.1">
    <property type="nucleotide sequence ID" value="NZ_BAAAWD010000004.1"/>
</dbReference>
<evidence type="ECO:0000313" key="3">
    <source>
        <dbReference type="Proteomes" id="UP001499930"/>
    </source>
</evidence>
<dbReference type="Pfam" id="PF05331">
    <property type="entry name" value="DUF742"/>
    <property type="match status" value="1"/>
</dbReference>
<reference evidence="2 3" key="1">
    <citation type="journal article" date="2019" name="Int. J. Syst. Evol. Microbiol.">
        <title>The Global Catalogue of Microorganisms (GCM) 10K type strain sequencing project: providing services to taxonomists for standard genome sequencing and annotation.</title>
        <authorList>
            <consortium name="The Broad Institute Genomics Platform"/>
            <consortium name="The Broad Institute Genome Sequencing Center for Infectious Disease"/>
            <person name="Wu L."/>
            <person name="Ma J."/>
        </authorList>
    </citation>
    <scope>NUCLEOTIDE SEQUENCE [LARGE SCALE GENOMIC DNA]</scope>
    <source>
        <strain evidence="2 3">JCM 3106</strain>
    </source>
</reference>
<organism evidence="2 3">
    <name type="scientific">Streptosporangium longisporum</name>
    <dbReference type="NCBI Taxonomy" id="46187"/>
    <lineage>
        <taxon>Bacteria</taxon>
        <taxon>Bacillati</taxon>
        <taxon>Actinomycetota</taxon>
        <taxon>Actinomycetes</taxon>
        <taxon>Streptosporangiales</taxon>
        <taxon>Streptosporangiaceae</taxon>
        <taxon>Streptosporangium</taxon>
    </lineage>
</organism>
<keyword evidence="3" id="KW-1185">Reference proteome</keyword>
<dbReference type="PANTHER" id="PTHR36221">
    <property type="entry name" value="DUF742 DOMAIN-CONTAINING PROTEIN"/>
    <property type="match status" value="1"/>
</dbReference>
<gene>
    <name evidence="2" type="ORF">GCM10017559_07500</name>
</gene>
<feature type="region of interest" description="Disordered" evidence="1">
    <location>
        <begin position="1"/>
        <end position="25"/>
    </location>
</feature>
<proteinExistence type="predicted"/>
<accession>A0ABN3XRD8</accession>
<protein>
    <submittedName>
        <fullName evidence="2">DUF742 domain-containing protein</fullName>
    </submittedName>
</protein>
<name>A0ABN3XRD8_9ACTN</name>
<evidence type="ECO:0000313" key="2">
    <source>
        <dbReference type="EMBL" id="GAA2990023.1"/>
    </source>
</evidence>
<dbReference type="EMBL" id="BAAAWD010000004">
    <property type="protein sequence ID" value="GAA2990023.1"/>
    <property type="molecule type" value="Genomic_DNA"/>
</dbReference>
<dbReference type="Proteomes" id="UP001499930">
    <property type="component" value="Unassembled WGS sequence"/>
</dbReference>
<comment type="caution">
    <text evidence="2">The sequence shown here is derived from an EMBL/GenBank/DDBJ whole genome shotgun (WGS) entry which is preliminary data.</text>
</comment>
<evidence type="ECO:0000256" key="1">
    <source>
        <dbReference type="SAM" id="MobiDB-lite"/>
    </source>
</evidence>
<dbReference type="PANTHER" id="PTHR36221:SF1">
    <property type="entry name" value="DUF742 DOMAIN-CONTAINING PROTEIN"/>
    <property type="match status" value="1"/>
</dbReference>